<keyword evidence="2" id="KW-0805">Transcription regulation</keyword>
<organism evidence="7 8">
    <name type="scientific">Crotalaria pallida</name>
    <name type="common">Smooth rattlebox</name>
    <name type="synonym">Crotalaria striata</name>
    <dbReference type="NCBI Taxonomy" id="3830"/>
    <lineage>
        <taxon>Eukaryota</taxon>
        <taxon>Viridiplantae</taxon>
        <taxon>Streptophyta</taxon>
        <taxon>Embryophyta</taxon>
        <taxon>Tracheophyta</taxon>
        <taxon>Spermatophyta</taxon>
        <taxon>Magnoliopsida</taxon>
        <taxon>eudicotyledons</taxon>
        <taxon>Gunneridae</taxon>
        <taxon>Pentapetalae</taxon>
        <taxon>rosids</taxon>
        <taxon>fabids</taxon>
        <taxon>Fabales</taxon>
        <taxon>Fabaceae</taxon>
        <taxon>Papilionoideae</taxon>
        <taxon>50 kb inversion clade</taxon>
        <taxon>genistoids sensu lato</taxon>
        <taxon>core genistoids</taxon>
        <taxon>Crotalarieae</taxon>
        <taxon>Crotalaria</taxon>
    </lineage>
</organism>
<gene>
    <name evidence="7" type="ORF">RIF29_35539</name>
</gene>
<accession>A0AAN9EA84</accession>
<sequence>MSSKKASEDLWAKITNIESRAQSVPQKPFEPSALHVILSQLAPHFYTQDQLTQLQNLHQQQVKDEELENNKVNDETIVAKPPSPPPSPPPQLPDKFMNRIKELNGTDIKFLMKKELFETDLNPNQNRLSMQESKIGSEFLTEEEKEITLTEREGRQLVGMEVTVVDPRLREFTLSLRKWDTKKKEDMKKKKKKREMMKNKLQQSSDDGNKVEHCCSYNLVTNWNIVVDNNNFEKGHILHVWSFRVDAKLYILLDKP</sequence>
<evidence type="ECO:0000256" key="5">
    <source>
        <dbReference type="ARBA" id="ARBA00023242"/>
    </source>
</evidence>
<keyword evidence="3" id="KW-0238">DNA-binding</keyword>
<dbReference type="Proteomes" id="UP001372338">
    <property type="component" value="Unassembled WGS sequence"/>
</dbReference>
<evidence type="ECO:0000256" key="6">
    <source>
        <dbReference type="SAM" id="MobiDB-lite"/>
    </source>
</evidence>
<dbReference type="Gene3D" id="2.40.330.10">
    <property type="entry name" value="DNA-binding pseudobarrel domain"/>
    <property type="match status" value="1"/>
</dbReference>
<evidence type="ECO:0000256" key="3">
    <source>
        <dbReference type="ARBA" id="ARBA00023125"/>
    </source>
</evidence>
<protein>
    <submittedName>
        <fullName evidence="7">Uncharacterized protein</fullName>
    </submittedName>
</protein>
<dbReference type="InterPro" id="IPR015300">
    <property type="entry name" value="DNA-bd_pseudobarrel_sf"/>
</dbReference>
<dbReference type="Pfam" id="PF03754">
    <property type="entry name" value="At2g31720-like"/>
    <property type="match status" value="1"/>
</dbReference>
<name>A0AAN9EA84_CROPI</name>
<feature type="region of interest" description="Disordered" evidence="6">
    <location>
        <begin position="183"/>
        <end position="209"/>
    </location>
</feature>
<comment type="caution">
    <text evidence="7">The sequence shown here is derived from an EMBL/GenBank/DDBJ whole genome shotgun (WGS) entry which is preliminary data.</text>
</comment>
<evidence type="ECO:0000313" key="7">
    <source>
        <dbReference type="EMBL" id="KAK7251925.1"/>
    </source>
</evidence>
<keyword evidence="4" id="KW-0804">Transcription</keyword>
<evidence type="ECO:0000256" key="4">
    <source>
        <dbReference type="ARBA" id="ARBA00023163"/>
    </source>
</evidence>
<dbReference type="PANTHER" id="PTHR31541">
    <property type="entry name" value="B3 DOMAIN PLANT PROTEIN-RELATED"/>
    <property type="match status" value="1"/>
</dbReference>
<dbReference type="GO" id="GO:0005634">
    <property type="term" value="C:nucleus"/>
    <property type="evidence" value="ECO:0007669"/>
    <property type="project" value="UniProtKB-SubCell"/>
</dbReference>
<evidence type="ECO:0000313" key="8">
    <source>
        <dbReference type="Proteomes" id="UP001372338"/>
    </source>
</evidence>
<reference evidence="7 8" key="1">
    <citation type="submission" date="2024-01" db="EMBL/GenBank/DDBJ databases">
        <title>The genomes of 5 underutilized Papilionoideae crops provide insights into root nodulation and disease resistanc.</title>
        <authorList>
            <person name="Yuan L."/>
        </authorList>
    </citation>
    <scope>NUCLEOTIDE SEQUENCE [LARGE SCALE GENOMIC DNA]</scope>
    <source>
        <strain evidence="7">ZHUSHIDOU_FW_LH</strain>
        <tissue evidence="7">Leaf</tissue>
    </source>
</reference>
<evidence type="ECO:0000256" key="1">
    <source>
        <dbReference type="ARBA" id="ARBA00004123"/>
    </source>
</evidence>
<dbReference type="PANTHER" id="PTHR31541:SF33">
    <property type="entry name" value="DUF313 DOMAIN PROTEIN"/>
    <property type="match status" value="1"/>
</dbReference>
<dbReference type="GO" id="GO:0003677">
    <property type="term" value="F:DNA binding"/>
    <property type="evidence" value="ECO:0007669"/>
    <property type="project" value="UniProtKB-KW"/>
</dbReference>
<dbReference type="AlphaFoldDB" id="A0AAN9EA84"/>
<keyword evidence="5" id="KW-0539">Nucleus</keyword>
<proteinExistence type="predicted"/>
<comment type="subcellular location">
    <subcellularLocation>
        <location evidence="1">Nucleus</location>
    </subcellularLocation>
</comment>
<dbReference type="EMBL" id="JAYWIO010000007">
    <property type="protein sequence ID" value="KAK7251925.1"/>
    <property type="molecule type" value="Genomic_DNA"/>
</dbReference>
<keyword evidence="8" id="KW-1185">Reference proteome</keyword>
<dbReference type="InterPro" id="IPR005508">
    <property type="entry name" value="At2g31720-like"/>
</dbReference>
<evidence type="ECO:0000256" key="2">
    <source>
        <dbReference type="ARBA" id="ARBA00023015"/>
    </source>
</evidence>